<dbReference type="SUPFAM" id="SSF53254">
    <property type="entry name" value="Phosphoglycerate mutase-like"/>
    <property type="match status" value="1"/>
</dbReference>
<dbReference type="PANTHER" id="PTHR48100:SF1">
    <property type="entry name" value="HISTIDINE PHOSPHATASE FAMILY PROTEIN-RELATED"/>
    <property type="match status" value="1"/>
</dbReference>
<accession>A0A9D7E6R3</accession>
<reference evidence="1" key="1">
    <citation type="submission" date="2020-10" db="EMBL/GenBank/DDBJ databases">
        <title>Connecting structure to function with the recovery of over 1000 high-quality activated sludge metagenome-assembled genomes encoding full-length rRNA genes using long-read sequencing.</title>
        <authorList>
            <person name="Singleton C.M."/>
            <person name="Petriglieri F."/>
            <person name="Kristensen J.M."/>
            <person name="Kirkegaard R.H."/>
            <person name="Michaelsen T.Y."/>
            <person name="Andersen M.H."/>
            <person name="Karst S.M."/>
            <person name="Dueholm M.S."/>
            <person name="Nielsen P.H."/>
            <person name="Albertsen M."/>
        </authorList>
    </citation>
    <scope>NUCLEOTIDE SEQUENCE</scope>
    <source>
        <strain evidence="1">Bjer_18-Q3-R1-45_BAT3C.347</strain>
    </source>
</reference>
<gene>
    <name evidence="1" type="ORF">IPH26_04230</name>
</gene>
<sequence>MELHLIRHPRTVAPAGIYYGATDLGLAADPRDAADRLRALLPARYTLASSPASRCLRLARLLDPKPLVDARLTEIDFGDWEMQAFEALPRTAIDAWAADPFGFRPPGGETADEMARRVLDALNDLCMREHEALVIVGHGGPLRVIAGHLAGLPRGDWLGIPFDYARTTRIDIVAGSARIVWSDR</sequence>
<dbReference type="PANTHER" id="PTHR48100">
    <property type="entry name" value="BROAD-SPECIFICITY PHOSPHATASE YOR283W-RELATED"/>
    <property type="match status" value="1"/>
</dbReference>
<comment type="caution">
    <text evidence="1">The sequence shown here is derived from an EMBL/GenBank/DDBJ whole genome shotgun (WGS) entry which is preliminary data.</text>
</comment>
<dbReference type="EMBL" id="JADJEV010000002">
    <property type="protein sequence ID" value="MBK6972182.1"/>
    <property type="molecule type" value="Genomic_DNA"/>
</dbReference>
<dbReference type="CDD" id="cd07067">
    <property type="entry name" value="HP_PGM_like"/>
    <property type="match status" value="1"/>
</dbReference>
<dbReference type="InterPro" id="IPR013078">
    <property type="entry name" value="His_Pase_superF_clade-1"/>
</dbReference>
<evidence type="ECO:0000313" key="2">
    <source>
        <dbReference type="Proteomes" id="UP000807785"/>
    </source>
</evidence>
<proteinExistence type="predicted"/>
<protein>
    <submittedName>
        <fullName evidence="1">Histidine phosphatase family protein</fullName>
    </submittedName>
</protein>
<dbReference type="InterPro" id="IPR029033">
    <property type="entry name" value="His_PPase_superfam"/>
</dbReference>
<dbReference type="Pfam" id="PF00300">
    <property type="entry name" value="His_Phos_1"/>
    <property type="match status" value="1"/>
</dbReference>
<evidence type="ECO:0000313" key="1">
    <source>
        <dbReference type="EMBL" id="MBK6972182.1"/>
    </source>
</evidence>
<dbReference type="AlphaFoldDB" id="A0A9D7E6R3"/>
<dbReference type="Gene3D" id="3.40.50.1240">
    <property type="entry name" value="Phosphoglycerate mutase-like"/>
    <property type="match status" value="1"/>
</dbReference>
<dbReference type="GO" id="GO:0016791">
    <property type="term" value="F:phosphatase activity"/>
    <property type="evidence" value="ECO:0007669"/>
    <property type="project" value="TreeGrafter"/>
</dbReference>
<name>A0A9D7E6R3_9PROT</name>
<dbReference type="Proteomes" id="UP000807785">
    <property type="component" value="Unassembled WGS sequence"/>
</dbReference>
<dbReference type="InterPro" id="IPR050275">
    <property type="entry name" value="PGM_Phosphatase"/>
</dbReference>
<organism evidence="1 2">
    <name type="scientific">Candidatus Methylophosphatis roskildensis</name>
    <dbReference type="NCBI Taxonomy" id="2899263"/>
    <lineage>
        <taxon>Bacteria</taxon>
        <taxon>Pseudomonadati</taxon>
        <taxon>Pseudomonadota</taxon>
        <taxon>Betaproteobacteria</taxon>
        <taxon>Nitrosomonadales</taxon>
        <taxon>Sterolibacteriaceae</taxon>
        <taxon>Candidatus Methylophosphatis</taxon>
    </lineage>
</organism>
<dbReference type="GO" id="GO:0005737">
    <property type="term" value="C:cytoplasm"/>
    <property type="evidence" value="ECO:0007669"/>
    <property type="project" value="TreeGrafter"/>
</dbReference>
<dbReference type="SMART" id="SM00855">
    <property type="entry name" value="PGAM"/>
    <property type="match status" value="1"/>
</dbReference>